<sequence>MREGIPLHKYTSNPLATASLMAKPKAKGRRLRPVPTNSVDPGPVRAPGSLESERTWRSFLLRLFRILPAPPTDNLFGPPLQAPPASSPTFLLPPHPHRSPSGSSSSGHLRVPSSRFGFRARLLLFRFNLSSLLGFSSAPASNTLL</sequence>
<feature type="compositionally biased region" description="Pro residues" evidence="1">
    <location>
        <begin position="80"/>
        <end position="94"/>
    </location>
</feature>
<name>A0ABN8Y0S0_RANTA</name>
<accession>A0ABN8Y0S0</accession>
<feature type="region of interest" description="Disordered" evidence="1">
    <location>
        <begin position="75"/>
        <end position="110"/>
    </location>
</feature>
<feature type="region of interest" description="Disordered" evidence="1">
    <location>
        <begin position="22"/>
        <end position="49"/>
    </location>
</feature>
<proteinExistence type="predicted"/>
<feature type="compositionally biased region" description="Low complexity" evidence="1">
    <location>
        <begin position="99"/>
        <end position="110"/>
    </location>
</feature>
<protein>
    <submittedName>
        <fullName evidence="2">Uncharacterized protein</fullName>
    </submittedName>
</protein>
<dbReference type="EMBL" id="OX459947">
    <property type="protein sequence ID" value="CAI9154550.1"/>
    <property type="molecule type" value="Genomic_DNA"/>
</dbReference>
<keyword evidence="3" id="KW-1185">Reference proteome</keyword>
<organism evidence="2 3">
    <name type="scientific">Rangifer tarandus platyrhynchus</name>
    <name type="common">Svalbard reindeer</name>
    <dbReference type="NCBI Taxonomy" id="3082113"/>
    <lineage>
        <taxon>Eukaryota</taxon>
        <taxon>Metazoa</taxon>
        <taxon>Chordata</taxon>
        <taxon>Craniata</taxon>
        <taxon>Vertebrata</taxon>
        <taxon>Euteleostomi</taxon>
        <taxon>Mammalia</taxon>
        <taxon>Eutheria</taxon>
        <taxon>Laurasiatheria</taxon>
        <taxon>Artiodactyla</taxon>
        <taxon>Ruminantia</taxon>
        <taxon>Pecora</taxon>
        <taxon>Cervidae</taxon>
        <taxon>Odocoileinae</taxon>
        <taxon>Rangifer</taxon>
    </lineage>
</organism>
<dbReference type="Proteomes" id="UP001176941">
    <property type="component" value="Chromosome 11"/>
</dbReference>
<gene>
    <name evidence="2" type="ORF">MRATA1EN1_LOCUS3512</name>
</gene>
<reference evidence="2" key="1">
    <citation type="submission" date="2023-04" db="EMBL/GenBank/DDBJ databases">
        <authorList>
            <consortium name="ELIXIR-Norway"/>
        </authorList>
    </citation>
    <scope>NUCLEOTIDE SEQUENCE [LARGE SCALE GENOMIC DNA]</scope>
</reference>
<evidence type="ECO:0000256" key="1">
    <source>
        <dbReference type="SAM" id="MobiDB-lite"/>
    </source>
</evidence>
<evidence type="ECO:0000313" key="2">
    <source>
        <dbReference type="EMBL" id="CAI9154550.1"/>
    </source>
</evidence>
<evidence type="ECO:0000313" key="3">
    <source>
        <dbReference type="Proteomes" id="UP001176941"/>
    </source>
</evidence>